<proteinExistence type="predicted"/>
<accession>A0A183BX20</accession>
<keyword evidence="1" id="KW-1185">Reference proteome</keyword>
<dbReference type="Proteomes" id="UP000050741">
    <property type="component" value="Unassembled WGS sequence"/>
</dbReference>
<reference evidence="1" key="2">
    <citation type="submission" date="2014-05" db="EMBL/GenBank/DDBJ databases">
        <title>The genome and life-stage specific transcriptomes of Globodera pallida elucidate key aspects of plant parasitism by a cyst nematode.</title>
        <authorList>
            <person name="Cotton J.A."/>
            <person name="Lilley C.J."/>
            <person name="Jones L.M."/>
            <person name="Kikuchi T."/>
            <person name="Reid A.J."/>
            <person name="Thorpe P."/>
            <person name="Tsai I.J."/>
            <person name="Beasley H."/>
            <person name="Blok V."/>
            <person name="Cock P.J.A."/>
            <person name="Van den Akker S.E."/>
            <person name="Holroyd N."/>
            <person name="Hunt M."/>
            <person name="Mantelin S."/>
            <person name="Naghra H."/>
            <person name="Pain A."/>
            <person name="Palomares-Rius J.E."/>
            <person name="Zarowiecki M."/>
            <person name="Berriman M."/>
            <person name="Jones J.T."/>
            <person name="Urwin P.E."/>
        </authorList>
    </citation>
    <scope>NUCLEOTIDE SEQUENCE [LARGE SCALE GENOMIC DNA]</scope>
    <source>
        <strain evidence="1">Lindley</strain>
    </source>
</reference>
<reference evidence="1" key="1">
    <citation type="submission" date="2013-12" db="EMBL/GenBank/DDBJ databases">
        <authorList>
            <person name="Aslett M."/>
        </authorList>
    </citation>
    <scope>NUCLEOTIDE SEQUENCE [LARGE SCALE GENOMIC DNA]</scope>
    <source>
        <strain evidence="1">Lindley</strain>
    </source>
</reference>
<name>A0A183BX20_GLOPA</name>
<reference evidence="2" key="3">
    <citation type="submission" date="2016-06" db="UniProtKB">
        <authorList>
            <consortium name="WormBaseParasite"/>
        </authorList>
    </citation>
    <scope>IDENTIFICATION</scope>
</reference>
<evidence type="ECO:0000313" key="2">
    <source>
        <dbReference type="WBParaSite" id="GPLIN_000515900"/>
    </source>
</evidence>
<dbReference type="AlphaFoldDB" id="A0A183BX20"/>
<dbReference type="WBParaSite" id="GPLIN_000515900">
    <property type="protein sequence ID" value="GPLIN_000515900"/>
    <property type="gene ID" value="GPLIN_000515900"/>
</dbReference>
<sequence>MNSQRSEKTNTGSPSNLKQSMLNLSKIFTRKPAANSLTTVNHQPGVSINADHVDKTDQWQNVAVSGDQLLHDIALPMSADHDAESSPVQSLSYDQSSSLAQHRFCSEHKINDLDGIPLPDNFMVNRQSDIATPFLEKELLGDVQIIYNVAPEHKFFYAFLYKSPQQLMDNLNKTADEIDIVWTFGKKIEFFLKNGDELPIPYDNVMPTDLLCDNDEADDQYVCINEYEPLINLTKQCLQTYKDKRILMSDLRKQLEEITCEK</sequence>
<protein>
    <submittedName>
        <fullName evidence="2">SARAH domain-containing protein</fullName>
    </submittedName>
</protein>
<organism evidence="1 2">
    <name type="scientific">Globodera pallida</name>
    <name type="common">Potato cyst nematode worm</name>
    <name type="synonym">Heterodera pallida</name>
    <dbReference type="NCBI Taxonomy" id="36090"/>
    <lineage>
        <taxon>Eukaryota</taxon>
        <taxon>Metazoa</taxon>
        <taxon>Ecdysozoa</taxon>
        <taxon>Nematoda</taxon>
        <taxon>Chromadorea</taxon>
        <taxon>Rhabditida</taxon>
        <taxon>Tylenchina</taxon>
        <taxon>Tylenchomorpha</taxon>
        <taxon>Tylenchoidea</taxon>
        <taxon>Heteroderidae</taxon>
        <taxon>Heteroderinae</taxon>
        <taxon>Globodera</taxon>
    </lineage>
</organism>
<evidence type="ECO:0000313" key="1">
    <source>
        <dbReference type="Proteomes" id="UP000050741"/>
    </source>
</evidence>